<sequence length="403" mass="45931">MGNHMKDTLLFMTNEQMGSINEDKTLSFFNSQYVEQYNKNKQSIKLRQQWKTQGAGAKFMGMDKDLSHLEASQTFKRPTGICLTDNPGYFIYAIQVDEFFGVFSKSLDNKEEAEGHIMHTNNIQMYDLDYNSANQKVILSLGQDGISRHLALLDPKTVHYQVLTEGECIDANPSWSKARANTIVYDSCGIGIDSNGIPIAFSEHNICRLNLDTCEIEEVISFEGFDCIKPKEDAEGNIYFIRRPKTYKGRQTNPIDMLINLLFIPVKIVRALFMWLNFFTIRYTGDNLSTNTKNGTKAKKKSEEELFIEGNLIKADQNQKANERKGEKYAGILPRDWELMKYTPTGELTSIKKGVLAFDIYSNGSIIYSNGKYLVKVIENEEEEKIVDLPIVSHIKVIESHNS</sequence>
<reference evidence="1 2" key="1">
    <citation type="journal article" date="2011" name="J. Bacteriol.">
        <title>Complete genome sequence of the cellulose-degrading bacterium Cellulosilyticum lentocellum.</title>
        <authorList>
            <consortium name="US DOE Joint Genome Institute"/>
            <person name="Miller D.A."/>
            <person name="Suen G."/>
            <person name="Bruce D."/>
            <person name="Copeland A."/>
            <person name="Cheng J.F."/>
            <person name="Detter C."/>
            <person name="Goodwin L.A."/>
            <person name="Han C.S."/>
            <person name="Hauser L.J."/>
            <person name="Land M.L."/>
            <person name="Lapidus A."/>
            <person name="Lucas S."/>
            <person name="Meincke L."/>
            <person name="Pitluck S."/>
            <person name="Tapia R."/>
            <person name="Teshima H."/>
            <person name="Woyke T."/>
            <person name="Fox B.G."/>
            <person name="Angert E.R."/>
            <person name="Currie C.R."/>
        </authorList>
    </citation>
    <scope>NUCLEOTIDE SEQUENCE [LARGE SCALE GENOMIC DNA]</scope>
    <source>
        <strain evidence="2">ATCC 49066 / DSM 5427 / NCIMB 11756 / RHM5</strain>
    </source>
</reference>
<dbReference type="RefSeq" id="WP_013655481.1">
    <property type="nucleotide sequence ID" value="NC_015275.1"/>
</dbReference>
<dbReference type="EMBL" id="CP002582">
    <property type="protein sequence ID" value="ADZ82180.1"/>
    <property type="molecule type" value="Genomic_DNA"/>
</dbReference>
<accession>F2JKM0</accession>
<dbReference type="eggNOG" id="COG0823">
    <property type="taxonomic scope" value="Bacteria"/>
</dbReference>
<keyword evidence="2" id="KW-1185">Reference proteome</keyword>
<protein>
    <submittedName>
        <fullName evidence="1">Uncharacterized protein</fullName>
    </submittedName>
</protein>
<evidence type="ECO:0000313" key="2">
    <source>
        <dbReference type="Proteomes" id="UP000008467"/>
    </source>
</evidence>
<proteinExistence type="predicted"/>
<dbReference type="KEGG" id="cle:Clole_0438"/>
<name>F2JKM0_CELLD</name>
<dbReference type="STRING" id="642492.Clole_0438"/>
<dbReference type="HOGENOM" id="CLU_059339_0_0_9"/>
<gene>
    <name evidence="1" type="ordered locus">Clole_0438</name>
</gene>
<dbReference type="Proteomes" id="UP000008467">
    <property type="component" value="Chromosome"/>
</dbReference>
<dbReference type="AlphaFoldDB" id="F2JKM0"/>
<organism evidence="1 2">
    <name type="scientific">Cellulosilyticum lentocellum (strain ATCC 49066 / DSM 5427 / NCIMB 11756 / RHM5)</name>
    <name type="common">Clostridium lentocellum</name>
    <dbReference type="NCBI Taxonomy" id="642492"/>
    <lineage>
        <taxon>Bacteria</taxon>
        <taxon>Bacillati</taxon>
        <taxon>Bacillota</taxon>
        <taxon>Clostridia</taxon>
        <taxon>Lachnospirales</taxon>
        <taxon>Cellulosilyticaceae</taxon>
        <taxon>Cellulosilyticum</taxon>
    </lineage>
</organism>
<evidence type="ECO:0000313" key="1">
    <source>
        <dbReference type="EMBL" id="ADZ82180.1"/>
    </source>
</evidence>